<keyword evidence="4" id="KW-1185">Reference proteome</keyword>
<evidence type="ECO:0008006" key="5">
    <source>
        <dbReference type="Google" id="ProtNLM"/>
    </source>
</evidence>
<feature type="chain" id="PRO_5045747349" description="Excalibur calcium-binding domain-containing protein" evidence="2">
    <location>
        <begin position="29"/>
        <end position="121"/>
    </location>
</feature>
<keyword evidence="2" id="KW-0732">Signal</keyword>
<feature type="region of interest" description="Disordered" evidence="1">
    <location>
        <begin position="24"/>
        <end position="59"/>
    </location>
</feature>
<protein>
    <recommendedName>
        <fullName evidence="5">Excalibur calcium-binding domain-containing protein</fullName>
    </recommendedName>
</protein>
<name>A0ABN3N619_9ACTN</name>
<feature type="compositionally biased region" description="Pro residues" evidence="1">
    <location>
        <begin position="30"/>
        <end position="53"/>
    </location>
</feature>
<accession>A0ABN3N619</accession>
<evidence type="ECO:0000313" key="4">
    <source>
        <dbReference type="Proteomes" id="UP001499978"/>
    </source>
</evidence>
<dbReference type="Proteomes" id="UP001499978">
    <property type="component" value="Unassembled WGS sequence"/>
</dbReference>
<evidence type="ECO:0000256" key="1">
    <source>
        <dbReference type="SAM" id="MobiDB-lite"/>
    </source>
</evidence>
<evidence type="ECO:0000256" key="2">
    <source>
        <dbReference type="SAM" id="SignalP"/>
    </source>
</evidence>
<proteinExistence type="predicted"/>
<dbReference type="EMBL" id="BAAARY010000003">
    <property type="protein sequence ID" value="GAA2515022.1"/>
    <property type="molecule type" value="Genomic_DNA"/>
</dbReference>
<gene>
    <name evidence="3" type="ORF">GCM10010201_09100</name>
</gene>
<organism evidence="3 4">
    <name type="scientific">Pilimelia columellifera subsp. columellifera</name>
    <dbReference type="NCBI Taxonomy" id="706583"/>
    <lineage>
        <taxon>Bacteria</taxon>
        <taxon>Bacillati</taxon>
        <taxon>Actinomycetota</taxon>
        <taxon>Actinomycetes</taxon>
        <taxon>Micromonosporales</taxon>
        <taxon>Micromonosporaceae</taxon>
        <taxon>Pilimelia</taxon>
    </lineage>
</organism>
<evidence type="ECO:0000313" key="3">
    <source>
        <dbReference type="EMBL" id="GAA2515022.1"/>
    </source>
</evidence>
<sequence length="121" mass="13541">MRKQIVQAAMTALIAGATALTAAAPVSAAPAPPPPRPGNPGPGHPGPGHPGPGHPGQDWYASCYQLNRDYPHGVGLRGARDRTRWGERPVWNFERNNWVYRQNRHLDYDRDGISCERWRRW</sequence>
<comment type="caution">
    <text evidence="3">The sequence shown here is derived from an EMBL/GenBank/DDBJ whole genome shotgun (WGS) entry which is preliminary data.</text>
</comment>
<feature type="signal peptide" evidence="2">
    <location>
        <begin position="1"/>
        <end position="28"/>
    </location>
</feature>
<reference evidence="3 4" key="1">
    <citation type="journal article" date="2019" name="Int. J. Syst. Evol. Microbiol.">
        <title>The Global Catalogue of Microorganisms (GCM) 10K type strain sequencing project: providing services to taxonomists for standard genome sequencing and annotation.</title>
        <authorList>
            <consortium name="The Broad Institute Genomics Platform"/>
            <consortium name="The Broad Institute Genome Sequencing Center for Infectious Disease"/>
            <person name="Wu L."/>
            <person name="Ma J."/>
        </authorList>
    </citation>
    <scope>NUCLEOTIDE SEQUENCE [LARGE SCALE GENOMIC DNA]</scope>
    <source>
        <strain evidence="3 4">JCM 3367</strain>
    </source>
</reference>